<evidence type="ECO:0000313" key="2">
    <source>
        <dbReference type="Proteomes" id="UP001140087"/>
    </source>
</evidence>
<dbReference type="EMBL" id="JANBUN010001240">
    <property type="protein sequence ID" value="KAJ2798998.1"/>
    <property type="molecule type" value="Genomic_DNA"/>
</dbReference>
<proteinExistence type="predicted"/>
<reference evidence="1" key="1">
    <citation type="submission" date="2022-07" db="EMBL/GenBank/DDBJ databases">
        <title>Phylogenomic reconstructions and comparative analyses of Kickxellomycotina fungi.</title>
        <authorList>
            <person name="Reynolds N.K."/>
            <person name="Stajich J.E."/>
            <person name="Barry K."/>
            <person name="Grigoriev I.V."/>
            <person name="Crous P."/>
            <person name="Smith M.E."/>
        </authorList>
    </citation>
    <scope>NUCLEOTIDE SEQUENCE</scope>
    <source>
        <strain evidence="1">BCRC 34780</strain>
    </source>
</reference>
<dbReference type="Proteomes" id="UP001140087">
    <property type="component" value="Unassembled WGS sequence"/>
</dbReference>
<evidence type="ECO:0000313" key="1">
    <source>
        <dbReference type="EMBL" id="KAJ2798998.1"/>
    </source>
</evidence>
<comment type="caution">
    <text evidence="1">The sequence shown here is derived from an EMBL/GenBank/DDBJ whole genome shotgun (WGS) entry which is preliminary data.</text>
</comment>
<gene>
    <name evidence="1" type="ORF">H4R21_003707</name>
</gene>
<feature type="non-terminal residue" evidence="1">
    <location>
        <position position="1"/>
    </location>
</feature>
<accession>A0ACC1L211</accession>
<sequence>RCLEVATRLFGSEHPPAALVAADEHVLFIANVFVQDTEDDAAVAVLYNKVTSDAADPLLLTRVSLLRSRLLRCAARPGMPAATADAVADAVAELMDLARRTILPLADVENPSEPPCWEAVAGLASAAEFCQQTLAGQPVAAAAAGRCVPAIGAGVDALLEAVCRPFALGADMTDAEVCSAAACYPPAVFRLVAYTALAADRMGVAAALAPHAGLGWFAMLRRLLDCRLFAARVQAPETREPLVLAVHALWRLARPSLSRWSASLDDYLALDELESLVGAYRGTRALADRALLQVVREYEATTRQSICRAALVFGPAAAAVYTKERVGRIRYAIERDENAVGVVDEDTVAAALAAIDGDRMHDTVVDFPIAAADLAFTSPDENGPPRLADVLAAGGALSVTPEHDDEEHVAGYDPEFILPWLWAVISCGGSSGGGTVDLRRVIECHAAGVAIAALSSASAAVRKLAYYILDTLYAQVAQAQSLVGQRQCLLLLDALRNGITGRTTTEFPRLPFPLVLFAADALHTMVHPEHVMFGTVNRLLLKRPALRAGGIPLLRTVLRSSTDTRAHRALVVAQACQAARAFAQCPAAFRRCDLVNLVLARATSALADAPAGRAALAMLFHLTSRPNAAVLAEYVSKGRAALLAWIRAQAALEAASLRAAAAAAAAASTQARAHHGRSAGPMPAPAQALLAALATLTALARLVVRTAANFPPARLATGALAYNRFWALTSPEQPGAAGQSAAMCVFQLAVDAAADAMAALGSAVGARHAAAALALARTCVDGAQLLADIQRTCACPDAPPLQSPRLVRSALALVRLVEPAVEREAAAADPAAFAVRHDPCAVAAVAGAQHPAALFATEIALAAVGARPLAPAACGPLGLYTSYRACIDSLFVRITTAPGRPAEAMEVVGRALVVAAPAAADAVAWMRGSR</sequence>
<keyword evidence="2" id="KW-1185">Reference proteome</keyword>
<organism evidence="1 2">
    <name type="scientific">Coemansia helicoidea</name>
    <dbReference type="NCBI Taxonomy" id="1286919"/>
    <lineage>
        <taxon>Eukaryota</taxon>
        <taxon>Fungi</taxon>
        <taxon>Fungi incertae sedis</taxon>
        <taxon>Zoopagomycota</taxon>
        <taxon>Kickxellomycotina</taxon>
        <taxon>Kickxellomycetes</taxon>
        <taxon>Kickxellales</taxon>
        <taxon>Kickxellaceae</taxon>
        <taxon>Coemansia</taxon>
    </lineage>
</organism>
<protein>
    <submittedName>
        <fullName evidence="1">Uncharacterized protein</fullName>
    </submittedName>
</protein>
<name>A0ACC1L211_9FUNG</name>